<dbReference type="STRING" id="1423804.FD14_GL001448"/>
<organism evidence="1 2">
    <name type="scientific">Secundilactobacillus similis DSM 23365 = JCM 2765</name>
    <dbReference type="NCBI Taxonomy" id="1423804"/>
    <lineage>
        <taxon>Bacteria</taxon>
        <taxon>Bacillati</taxon>
        <taxon>Bacillota</taxon>
        <taxon>Bacilli</taxon>
        <taxon>Lactobacillales</taxon>
        <taxon>Lactobacillaceae</taxon>
        <taxon>Secundilactobacillus</taxon>
    </lineage>
</organism>
<accession>A0A0R2EXG7</accession>
<dbReference type="AlphaFoldDB" id="A0A0R2EXG7"/>
<dbReference type="Proteomes" id="UP000051442">
    <property type="component" value="Unassembled WGS sequence"/>
</dbReference>
<evidence type="ECO:0000313" key="1">
    <source>
        <dbReference type="EMBL" id="KRN20659.1"/>
    </source>
</evidence>
<dbReference type="EMBL" id="AYZM01000131">
    <property type="protein sequence ID" value="KRN20659.1"/>
    <property type="molecule type" value="Genomic_DNA"/>
</dbReference>
<dbReference type="PATRIC" id="fig|1423804.4.peg.1570"/>
<sequence>MPVIPKNTDVFVSIDVTHPQTTVGLKNPAIFVKGLNVQTQSYKEYLYLDAVEADFDSTTSVYKMAETIFAQNPAPQLIAVITYIGDSAAPATNQAPAPTGLEASPTENGATVTADPVVINEPGDDIPTSGIAKAAFDCFYSNWEFALLADYDKTEALALADLIEHGGYDAKGFHICFLQFDDTNKADITDFTSYQRTFEFYHSNSEQYAAALAAAGAQPTIGKVSWKFVSDLANITPEPMPVSDAIALEKQGFILYIHKGNNNNQSDDKNLAGMYIDVIHGLDQVKATVETNLQNTLNTAGKTPYDSIGLGMIEASLESSLNACYNDGIIATDPDTGKPMMTYNVPSIGTIGRVDIAQRVLNNTTFGYTPGSAINTMYVHGNMQEWI</sequence>
<gene>
    <name evidence="1" type="ORF">FD14_GL001448</name>
</gene>
<dbReference type="RefSeq" id="WP_054734334.1">
    <property type="nucleotide sequence ID" value="NZ_AYZM01000131.1"/>
</dbReference>
<comment type="caution">
    <text evidence="1">The sequence shown here is derived from an EMBL/GenBank/DDBJ whole genome shotgun (WGS) entry which is preliminary data.</text>
</comment>
<evidence type="ECO:0000313" key="2">
    <source>
        <dbReference type="Proteomes" id="UP000051442"/>
    </source>
</evidence>
<dbReference type="OrthoDB" id="1684431at2"/>
<name>A0A0R2EXG7_9LACO</name>
<proteinExistence type="predicted"/>
<reference evidence="1 2" key="1">
    <citation type="journal article" date="2015" name="Genome Announc.">
        <title>Expanding the biotechnology potential of lactobacilli through comparative genomics of 213 strains and associated genera.</title>
        <authorList>
            <person name="Sun Z."/>
            <person name="Harris H.M."/>
            <person name="McCann A."/>
            <person name="Guo C."/>
            <person name="Argimon S."/>
            <person name="Zhang W."/>
            <person name="Yang X."/>
            <person name="Jeffery I.B."/>
            <person name="Cooney J.C."/>
            <person name="Kagawa T.F."/>
            <person name="Liu W."/>
            <person name="Song Y."/>
            <person name="Salvetti E."/>
            <person name="Wrobel A."/>
            <person name="Rasinkangas P."/>
            <person name="Parkhill J."/>
            <person name="Rea M.C."/>
            <person name="O'Sullivan O."/>
            <person name="Ritari J."/>
            <person name="Douillard F.P."/>
            <person name="Paul Ross R."/>
            <person name="Yang R."/>
            <person name="Briner A.E."/>
            <person name="Felis G.E."/>
            <person name="de Vos W.M."/>
            <person name="Barrangou R."/>
            <person name="Klaenhammer T.R."/>
            <person name="Caufield P.W."/>
            <person name="Cui Y."/>
            <person name="Zhang H."/>
            <person name="O'Toole P.W."/>
        </authorList>
    </citation>
    <scope>NUCLEOTIDE SEQUENCE [LARGE SCALE GENOMIC DNA]</scope>
    <source>
        <strain evidence="1 2">DSM 23365</strain>
    </source>
</reference>
<keyword evidence="2" id="KW-1185">Reference proteome</keyword>
<protein>
    <submittedName>
        <fullName evidence="1">Uncharacterized protein</fullName>
    </submittedName>
</protein>